<dbReference type="OrthoDB" id="6085115at2759"/>
<evidence type="ECO:0000313" key="8">
    <source>
        <dbReference type="RefSeq" id="XP_047738332.1"/>
    </source>
</evidence>
<name>A0A979FPD6_HYAAZ</name>
<feature type="region of interest" description="Disordered" evidence="4">
    <location>
        <begin position="1836"/>
        <end position="1861"/>
    </location>
</feature>
<gene>
    <name evidence="8" type="primary">LOC108679478</name>
</gene>
<dbReference type="InterPro" id="IPR013783">
    <property type="entry name" value="Ig-like_fold"/>
</dbReference>
<dbReference type="Pfam" id="PF13927">
    <property type="entry name" value="Ig_3"/>
    <property type="match status" value="1"/>
</dbReference>
<keyword evidence="7" id="KW-1185">Reference proteome</keyword>
<dbReference type="InterPro" id="IPR007110">
    <property type="entry name" value="Ig-like_dom"/>
</dbReference>
<protein>
    <submittedName>
        <fullName evidence="8">Uncharacterized protein LOC108679478</fullName>
    </submittedName>
</protein>
<dbReference type="Pfam" id="PF08205">
    <property type="entry name" value="C2-set_2"/>
    <property type="match status" value="2"/>
</dbReference>
<feature type="region of interest" description="Disordered" evidence="4">
    <location>
        <begin position="257"/>
        <end position="310"/>
    </location>
</feature>
<evidence type="ECO:0000256" key="1">
    <source>
        <dbReference type="ARBA" id="ARBA00004167"/>
    </source>
</evidence>
<dbReference type="SMART" id="SM00409">
    <property type="entry name" value="IG"/>
    <property type="match status" value="4"/>
</dbReference>
<dbReference type="GO" id="GO:0016020">
    <property type="term" value="C:membrane"/>
    <property type="evidence" value="ECO:0007669"/>
    <property type="project" value="UniProtKB-SubCell"/>
</dbReference>
<dbReference type="InterPro" id="IPR013162">
    <property type="entry name" value="CD80_C2-set"/>
</dbReference>
<evidence type="ECO:0000313" key="7">
    <source>
        <dbReference type="Proteomes" id="UP000694843"/>
    </source>
</evidence>
<feature type="compositionally biased region" description="Basic and acidic residues" evidence="4">
    <location>
        <begin position="949"/>
        <end position="959"/>
    </location>
</feature>
<feature type="domain" description="Ig-like" evidence="6">
    <location>
        <begin position="1003"/>
        <end position="1098"/>
    </location>
</feature>
<dbReference type="PROSITE" id="PS50835">
    <property type="entry name" value="IG_LIKE"/>
    <property type="match status" value="3"/>
</dbReference>
<evidence type="ECO:0000256" key="3">
    <source>
        <dbReference type="ARBA" id="ARBA00023157"/>
    </source>
</evidence>
<evidence type="ECO:0000259" key="6">
    <source>
        <dbReference type="PROSITE" id="PS50835"/>
    </source>
</evidence>
<dbReference type="PANTHER" id="PTHR23278">
    <property type="entry name" value="SIDESTEP PROTEIN"/>
    <property type="match status" value="1"/>
</dbReference>
<feature type="region of interest" description="Disordered" evidence="4">
    <location>
        <begin position="900"/>
        <end position="970"/>
    </location>
</feature>
<keyword evidence="5" id="KW-1133">Transmembrane helix</keyword>
<feature type="compositionally biased region" description="Polar residues" evidence="4">
    <location>
        <begin position="260"/>
        <end position="283"/>
    </location>
</feature>
<evidence type="ECO:0000256" key="2">
    <source>
        <dbReference type="ARBA" id="ARBA00023136"/>
    </source>
</evidence>
<dbReference type="SUPFAM" id="SSF48726">
    <property type="entry name" value="Immunoglobulin"/>
    <property type="match status" value="5"/>
</dbReference>
<feature type="compositionally biased region" description="Basic residues" evidence="4">
    <location>
        <begin position="289"/>
        <end position="298"/>
    </location>
</feature>
<dbReference type="Gene3D" id="2.60.40.10">
    <property type="entry name" value="Immunoglobulins"/>
    <property type="match status" value="3"/>
</dbReference>
<feature type="transmembrane region" description="Helical" evidence="5">
    <location>
        <begin position="1404"/>
        <end position="1431"/>
    </location>
</feature>
<dbReference type="KEGG" id="hazt:108679478"/>
<dbReference type="PANTHER" id="PTHR23278:SF19">
    <property type="entry name" value="OBSCURIN"/>
    <property type="match status" value="1"/>
</dbReference>
<dbReference type="InterPro" id="IPR036179">
    <property type="entry name" value="Ig-like_dom_sf"/>
</dbReference>
<feature type="region of interest" description="Disordered" evidence="4">
    <location>
        <begin position="1473"/>
        <end position="1524"/>
    </location>
</feature>
<feature type="compositionally biased region" description="Polar residues" evidence="4">
    <location>
        <begin position="1476"/>
        <end position="1509"/>
    </location>
</feature>
<feature type="domain" description="Ig-like" evidence="6">
    <location>
        <begin position="382"/>
        <end position="431"/>
    </location>
</feature>
<dbReference type="SMART" id="SM00408">
    <property type="entry name" value="IGc2"/>
    <property type="match status" value="2"/>
</dbReference>
<dbReference type="GeneID" id="108679478"/>
<dbReference type="InterPro" id="IPR003598">
    <property type="entry name" value="Ig_sub2"/>
</dbReference>
<feature type="compositionally biased region" description="Basic and acidic residues" evidence="4">
    <location>
        <begin position="299"/>
        <end position="310"/>
    </location>
</feature>
<proteinExistence type="predicted"/>
<feature type="compositionally biased region" description="Basic and acidic residues" evidence="4">
    <location>
        <begin position="930"/>
        <end position="941"/>
    </location>
</feature>
<dbReference type="Proteomes" id="UP000694843">
    <property type="component" value="Unplaced"/>
</dbReference>
<dbReference type="InterPro" id="IPR003599">
    <property type="entry name" value="Ig_sub"/>
</dbReference>
<comment type="subcellular location">
    <subcellularLocation>
        <location evidence="1">Membrane</location>
        <topology evidence="1">Single-pass membrane protein</topology>
    </subcellularLocation>
</comment>
<accession>A0A979FPD6</accession>
<evidence type="ECO:0000256" key="4">
    <source>
        <dbReference type="SAM" id="MobiDB-lite"/>
    </source>
</evidence>
<reference evidence="8" key="1">
    <citation type="submission" date="2025-08" db="UniProtKB">
        <authorList>
            <consortium name="RefSeq"/>
        </authorList>
    </citation>
    <scope>IDENTIFICATION</scope>
    <source>
        <tissue evidence="8">Whole organism</tissue>
    </source>
</reference>
<keyword evidence="2 5" id="KW-0472">Membrane</keyword>
<feature type="compositionally biased region" description="Polar residues" evidence="4">
    <location>
        <begin position="900"/>
        <end position="914"/>
    </location>
</feature>
<dbReference type="RefSeq" id="XP_047738332.1">
    <property type="nucleotide sequence ID" value="XM_047882376.1"/>
</dbReference>
<dbReference type="CDD" id="cd00096">
    <property type="entry name" value="Ig"/>
    <property type="match status" value="1"/>
</dbReference>
<feature type="domain" description="Ig-like" evidence="6">
    <location>
        <begin position="791"/>
        <end position="886"/>
    </location>
</feature>
<organism evidence="7 8">
    <name type="scientific">Hyalella azteca</name>
    <name type="common">Amphipod</name>
    <dbReference type="NCBI Taxonomy" id="294128"/>
    <lineage>
        <taxon>Eukaryota</taxon>
        <taxon>Metazoa</taxon>
        <taxon>Ecdysozoa</taxon>
        <taxon>Arthropoda</taxon>
        <taxon>Crustacea</taxon>
        <taxon>Multicrustacea</taxon>
        <taxon>Malacostraca</taxon>
        <taxon>Eumalacostraca</taxon>
        <taxon>Peracarida</taxon>
        <taxon>Amphipoda</taxon>
        <taxon>Senticaudata</taxon>
        <taxon>Talitrida</taxon>
        <taxon>Talitroidea</taxon>
        <taxon>Hyalellidae</taxon>
        <taxon>Hyalella</taxon>
    </lineage>
</organism>
<keyword evidence="5" id="KW-0812">Transmembrane</keyword>
<evidence type="ECO:0000256" key="5">
    <source>
        <dbReference type="SAM" id="Phobius"/>
    </source>
</evidence>
<sequence length="1861" mass="206287">MTARRSQIHAACCSVAVLAFVCVAHVVGLSPRIVYTKEGGEVVLPCGGGLRISGDQPTLLLWYRHSYTEPVYSYDTRDGSWLDGEHWKDSDILGPRAKFLVFPQPGLVTTAAPVPKRRRKKETIRNSELELSYQKSVSGKKVFGDNRSINNASSVYKGNLGRLKGANVEGQGDTSKFIAEEIGYDDDFANTSKHSKTFPANRKNVREGLNLPEKANTTLPPFHTLFQLNAHRRIAHIRHLPHMLSFVSQSGDYHKPKQALNFSQTPPQTNITSMVGNTQPRSNSVSGPSKRRSGKRKSRSDLDSHSIENRMGHSITRDKNFILEGMVAEIQGNEVYDNSNILGALVLSDVRSADHGAFTCRVEYRRAPTSYSTVQLYVVLPPETPSLLWRGQEVSSGILGPVKEGSYVHVTCQATGGRPTPSISWWRAGKQLQANAGDFSEGEKVSVAPGNASRLNRNSDKSEVGEVALNDEAFTGNSDMYGHNIGGLHMISVKNFEKCLDFFHDAGDSEPDEHYNIRFLNSVDEDRERLDDRNEMAQTKKVGGKMVRSATKSLDSKERNYYASKKPLHHQKRQASFLHLNKDERSEKELGKIQDDTNLRNIEDPHTRYNNFEINTATTKRDTGNSTVKKPNEFMEIDGERTLSGRSKKYSQTKRVLRSLDKRYPTNQNKVKRNDISQVHIASHFINNPFTERTFSSKHQLTSNPTPSHSQTNISVKSNVSAFAHKKFFQNETEALDENKKRGGASSTITLVAHRAMLNVPVICQASTPSPVQAVTVPSRTTAVVLNITLPPVRIWLHEIPNPVLEGTEVVVRCTAEGSHPPALLTLRWRGKRLTRITRTVTNGGNVSSVTTILKPRRQDDGSNVTCIAANEELPHSTITTSAVVRVAYPPTVKIIFSSHFDQPNSKHTHQQAYGSRKRIHQKSQQPYREISKTHSAHQTDSETNYEQSEVKLTQKKEGLQTQTEIHMEDSEVPRKYTEMYPELRQSETDVVNTPTELRQTHPELHPPSRHGDQRVYKIHHLTEGQTAELTCVVDAMPPASYVIWTKEDIPLTSHTSGFLIADRTLTLSDVGPRHSGRFVCIATNDVGRGASDPLLLSVSYAPRCLAGHESVIQTAVPGETASLTCHVSAFPFKPLNIQWNILHDDGTETYLREREIDEPDKENLLHISSRKTFVRTDSGELRFMREMKNNRTQPMKSLKESKVSTTNVVSPQTSHVFNQNQLPERKDVLKIVLNFTSDSIVVLCRGKNSVGVQMEPCRIELRQAEVPPLSLLTAHEAESPKSFVNCSTTALFATGSFEVTCQMDGEAKRSLRSFVLLGWRNHSLVVNASSPTLHWKPSILGLDNVELGSLHWSVIGRNLTTSVDFAVQFVQNADPVGQPMHVMPGTVKDHNKQVKGVFMTWSWWRWTLLAVVCVVLLTLLSLGAAAATAVRRRKARRLCRDTHSCVALTHDTASHTAVDTEHDSGGSTVKLINDSAPTVTSPTKGILKSISSNPHSATNSNEANNAPSVTGKLIDARLQPPTTSETSETMAAMWRPPHILSASRKHEGLELQETSLNYSLETGPSKSVSLLTGSSHMHSLPRNFNQKTVKFAPSDESQCTGTGDNENREVHESTLLCSRHHSVSYDHLPTVTGLIEATNVITKNPCFSTLQRTNSVPRNCVQYPLCEVCHPREGCTSFPLPFPSPLIPEDNSHCHSRPMPNYSSTSMKSYGASEKTLLPCNSCRPPRKPARSPDDIASNAMNAWTSSEIKSIVELNDVLATNNVEAGSSFTLGAPCTFSSPIFSSVHTSLASTLIIDRVGTVIAASCPDQDPTNSCMLQPIVVPNQCDSITNTSSFNVDNEPKEDLNIIPPPSQFERQDQ</sequence>
<keyword evidence="3" id="KW-1015">Disulfide bond</keyword>